<gene>
    <name evidence="2" type="ORF">EUU22_23200</name>
</gene>
<dbReference type="RefSeq" id="WP_129334337.1">
    <property type="nucleotide sequence ID" value="NZ_SDVB01000380.1"/>
</dbReference>
<organism evidence="2 3">
    <name type="scientific">Ciceribacter ferrooxidans</name>
    <dbReference type="NCBI Taxonomy" id="2509717"/>
    <lineage>
        <taxon>Bacteria</taxon>
        <taxon>Pseudomonadati</taxon>
        <taxon>Pseudomonadota</taxon>
        <taxon>Alphaproteobacteria</taxon>
        <taxon>Hyphomicrobiales</taxon>
        <taxon>Rhizobiaceae</taxon>
        <taxon>Ciceribacter</taxon>
    </lineage>
</organism>
<dbReference type="EMBL" id="SDVB01000380">
    <property type="protein sequence ID" value="RYB97999.1"/>
    <property type="molecule type" value="Genomic_DNA"/>
</dbReference>
<name>A0A4Q2SAN4_9HYPH</name>
<dbReference type="SUPFAM" id="SSF52266">
    <property type="entry name" value="SGNH hydrolase"/>
    <property type="match status" value="1"/>
</dbReference>
<reference evidence="2 3" key="1">
    <citation type="submission" date="2019-01" db="EMBL/GenBank/DDBJ databases">
        <authorList>
            <person name="Deng T."/>
        </authorList>
    </citation>
    <scope>NUCLEOTIDE SEQUENCE [LARGE SCALE GENOMIC DNA]</scope>
    <source>
        <strain evidence="2 3">F8825</strain>
    </source>
</reference>
<proteinExistence type="predicted"/>
<dbReference type="Pfam" id="PF08885">
    <property type="entry name" value="GSCFA"/>
    <property type="match status" value="1"/>
</dbReference>
<dbReference type="AlphaFoldDB" id="A0A4Q2SAN4"/>
<evidence type="ECO:0000313" key="3">
    <source>
        <dbReference type="Proteomes" id="UP000291088"/>
    </source>
</evidence>
<feature type="domain" description="GSCFA" evidence="1">
    <location>
        <begin position="90"/>
        <end position="329"/>
    </location>
</feature>
<dbReference type="Proteomes" id="UP000291088">
    <property type="component" value="Unassembled WGS sequence"/>
</dbReference>
<evidence type="ECO:0000313" key="2">
    <source>
        <dbReference type="EMBL" id="RYB97999.1"/>
    </source>
</evidence>
<sequence length="335" mass="38549">MATHSSKPRKKTLRYKILRALRLVEEAEREDLIYYRTGGEKRRAHATWYRGETTNFFPDKKAIAKAGAVDEYVGKGWFPDAPFISKDHYITAFGSCFAAEVTRFLYREGYQVFGRDMKLNSYVVRSGEGIVNSAAIRQQFEWAFEGKAPKIELWHDKDGVPGDYSDDVRKATQEIFEKSDIFILTLGLSEVWYDKPTGEIFWRAIPKRDFDPNRHGFRVLGATENLDNLRRTYELIRAHRPNATIIMTLSPVPLAATFRPVSCITANSVSKASLRVAIDELMREVGPSSQSGLYYFPSYEMVTSFLPDPMKDDFRHPTDATVEFIMQTFKRRFLS</sequence>
<dbReference type="OrthoDB" id="369216at2"/>
<dbReference type="InterPro" id="IPR036514">
    <property type="entry name" value="SGNH_hydro_sf"/>
</dbReference>
<dbReference type="Gene3D" id="3.40.50.1110">
    <property type="entry name" value="SGNH hydrolase"/>
    <property type="match status" value="1"/>
</dbReference>
<dbReference type="InterPro" id="IPR014982">
    <property type="entry name" value="GSCFA"/>
</dbReference>
<protein>
    <recommendedName>
        <fullName evidence="1">GSCFA domain-containing protein</fullName>
    </recommendedName>
</protein>
<keyword evidence="3" id="KW-1185">Reference proteome</keyword>
<accession>A0A4Q2SAN4</accession>
<comment type="caution">
    <text evidence="2">The sequence shown here is derived from an EMBL/GenBank/DDBJ whole genome shotgun (WGS) entry which is preliminary data.</text>
</comment>
<evidence type="ECO:0000259" key="1">
    <source>
        <dbReference type="Pfam" id="PF08885"/>
    </source>
</evidence>
<dbReference type="GO" id="GO:0016788">
    <property type="term" value="F:hydrolase activity, acting on ester bonds"/>
    <property type="evidence" value="ECO:0007669"/>
    <property type="project" value="UniProtKB-ARBA"/>
</dbReference>